<protein>
    <recommendedName>
        <fullName evidence="2">PF03932 family protein CutC</fullName>
    </recommendedName>
</protein>
<dbReference type="InterPro" id="IPR036822">
    <property type="entry name" value="CutC-like_dom_sf"/>
</dbReference>
<dbReference type="GO" id="GO:0005737">
    <property type="term" value="C:cytoplasm"/>
    <property type="evidence" value="ECO:0007669"/>
    <property type="project" value="UniProtKB-SubCell"/>
</dbReference>
<accession>F4QL90</accession>
<dbReference type="PANTHER" id="PTHR12598">
    <property type="entry name" value="COPPER HOMEOSTASIS PROTEIN CUTC"/>
    <property type="match status" value="1"/>
</dbReference>
<dbReference type="OrthoDB" id="9815677at2"/>
<feature type="coiled-coil region" evidence="3">
    <location>
        <begin position="232"/>
        <end position="259"/>
    </location>
</feature>
<dbReference type="RefSeq" id="WP_006272662.1">
    <property type="nucleotide sequence ID" value="NZ_GL883077.1"/>
</dbReference>
<organism evidence="4 5">
    <name type="scientific">Asticcacaulis biprosthecium C19</name>
    <dbReference type="NCBI Taxonomy" id="715226"/>
    <lineage>
        <taxon>Bacteria</taxon>
        <taxon>Pseudomonadati</taxon>
        <taxon>Pseudomonadota</taxon>
        <taxon>Alphaproteobacteria</taxon>
        <taxon>Caulobacterales</taxon>
        <taxon>Caulobacteraceae</taxon>
        <taxon>Asticcacaulis</taxon>
    </lineage>
</organism>
<dbReference type="Pfam" id="PF03932">
    <property type="entry name" value="CutC"/>
    <property type="match status" value="1"/>
</dbReference>
<keyword evidence="5" id="KW-1185">Reference proteome</keyword>
<evidence type="ECO:0000256" key="1">
    <source>
        <dbReference type="ARBA" id="ARBA00007768"/>
    </source>
</evidence>
<dbReference type="STRING" id="715226.ABI_19050"/>
<comment type="caution">
    <text evidence="2">Once thought to be involved in copper homeostasis, experiments in E.coli have shown this is not the case.</text>
</comment>
<evidence type="ECO:0000313" key="4">
    <source>
        <dbReference type="EMBL" id="EGF93465.1"/>
    </source>
</evidence>
<gene>
    <name evidence="2" type="primary">cutC</name>
    <name evidence="4" type="ORF">ABI_19050</name>
</gene>
<dbReference type="HOGENOM" id="CLU_050555_3_3_5"/>
<sequence>MSRYLLEICIDTAAGLHAAAASGADRIELCDALGVGGLTPSAGLMKLSADTGCPVRVMIRPRAGDFVYSDDDLTIMRHDIAITAEMGLAGVVFGANHEDGSLDLDRLDDLIRYARRLKLQTALHRSFDLAPDLSRALDHAISMGFDTVLTSGGAKSAPEGAAVLGDLVRQADGRIEILAGAGVTATQAPALLDTGLTALHASCRAPVAIRSPRAAEMGYAGPDLRDTDPALVEALRAALDRYEAQTQEAKLQEANTQEDPHVVC</sequence>
<dbReference type="HAMAP" id="MF_00795">
    <property type="entry name" value="CutC"/>
    <property type="match status" value="1"/>
</dbReference>
<dbReference type="EMBL" id="GL883077">
    <property type="protein sequence ID" value="EGF93465.1"/>
    <property type="molecule type" value="Genomic_DNA"/>
</dbReference>
<evidence type="ECO:0000256" key="2">
    <source>
        <dbReference type="HAMAP-Rule" id="MF_00795"/>
    </source>
</evidence>
<dbReference type="PANTHER" id="PTHR12598:SF0">
    <property type="entry name" value="COPPER HOMEOSTASIS PROTEIN CUTC HOMOLOG"/>
    <property type="match status" value="1"/>
</dbReference>
<dbReference type="AlphaFoldDB" id="F4QL90"/>
<name>F4QL90_9CAUL</name>
<dbReference type="Proteomes" id="UP000006512">
    <property type="component" value="Unassembled WGS sequence"/>
</dbReference>
<reference evidence="5" key="1">
    <citation type="submission" date="2011-03" db="EMBL/GenBank/DDBJ databases">
        <title>Draft genome sequence of Brevundimonas diminuta.</title>
        <authorList>
            <person name="Brown P.J.B."/>
            <person name="Buechlein A."/>
            <person name="Hemmerich C."/>
            <person name="Brun Y.V."/>
        </authorList>
    </citation>
    <scope>NUCLEOTIDE SEQUENCE [LARGE SCALE GENOMIC DNA]</scope>
    <source>
        <strain evidence="5">C19</strain>
    </source>
</reference>
<dbReference type="SUPFAM" id="SSF110395">
    <property type="entry name" value="CutC-like"/>
    <property type="match status" value="1"/>
</dbReference>
<comment type="similarity">
    <text evidence="1 2">Belongs to the CutC family.</text>
</comment>
<dbReference type="InterPro" id="IPR005627">
    <property type="entry name" value="CutC-like"/>
</dbReference>
<evidence type="ECO:0000313" key="5">
    <source>
        <dbReference type="Proteomes" id="UP000006512"/>
    </source>
</evidence>
<comment type="subcellular location">
    <subcellularLocation>
        <location evidence="2">Cytoplasm</location>
    </subcellularLocation>
</comment>
<dbReference type="eggNOG" id="COG3142">
    <property type="taxonomic scope" value="Bacteria"/>
</dbReference>
<proteinExistence type="inferred from homology"/>
<dbReference type="Gene3D" id="3.20.20.380">
    <property type="entry name" value="Copper homeostasis (CutC) domain"/>
    <property type="match status" value="1"/>
</dbReference>
<keyword evidence="2" id="KW-0963">Cytoplasm</keyword>
<dbReference type="GO" id="GO:0005507">
    <property type="term" value="F:copper ion binding"/>
    <property type="evidence" value="ECO:0007669"/>
    <property type="project" value="TreeGrafter"/>
</dbReference>
<keyword evidence="3" id="KW-0175">Coiled coil</keyword>
<evidence type="ECO:0000256" key="3">
    <source>
        <dbReference type="SAM" id="Coils"/>
    </source>
</evidence>